<dbReference type="RefSeq" id="WP_244387409.1">
    <property type="nucleotide sequence ID" value="NZ_AP025564.1"/>
</dbReference>
<evidence type="ECO:0000313" key="1">
    <source>
        <dbReference type="EMBL" id="BDE97943.1"/>
    </source>
</evidence>
<keyword evidence="2" id="KW-1185">Reference proteome</keyword>
<evidence type="ECO:0008006" key="3">
    <source>
        <dbReference type="Google" id="ProtNLM"/>
    </source>
</evidence>
<proteinExistence type="predicted"/>
<sequence length="92" mass="10347">MIAPQELDLGQTITLEGYADDFDKSIVAMEFSLDGGKTWTSHDVSDTTADLWVHWTYSFTPEERGAYQLKVRSVNERGQASPQAAVAEFYVR</sequence>
<reference evidence="1 2" key="1">
    <citation type="submission" date="2022-01" db="EMBL/GenBank/DDBJ databases">
        <title>Novel bile acid biosynthetic pathways are enriched in the microbiome of centenarians.</title>
        <authorList>
            <person name="Sato Y."/>
            <person name="Atarashi K."/>
            <person name="Plichta R.D."/>
            <person name="Arai Y."/>
            <person name="Sasajima S."/>
            <person name="Kearney M.S."/>
            <person name="Suda W."/>
            <person name="Takeshita K."/>
            <person name="Sasaki T."/>
            <person name="Okamoto S."/>
            <person name="Skelly N.A."/>
            <person name="Okamura Y."/>
            <person name="Vlamakis H."/>
            <person name="Li Y."/>
            <person name="Tanoue T."/>
            <person name="Takei H."/>
            <person name="Nittono H."/>
            <person name="Narushima S."/>
            <person name="Irie J."/>
            <person name="Itoh H."/>
            <person name="Moriya K."/>
            <person name="Sugiura Y."/>
            <person name="Suematsu M."/>
            <person name="Moritoki N."/>
            <person name="Shibata S."/>
            <person name="Littman R.D."/>
            <person name="Fischbach A.M."/>
            <person name="Uwamino Y."/>
            <person name="Inoue T."/>
            <person name="Honda A."/>
            <person name="Hattori M."/>
            <person name="Murai T."/>
            <person name="Xavier J.R."/>
            <person name="Hirose N."/>
            <person name="Honda K."/>
        </authorList>
    </citation>
    <scope>NUCLEOTIDE SEQUENCE [LARGE SCALE GENOMIC DNA]</scope>
    <source>
        <strain evidence="1 2">CE91-St30</strain>
    </source>
</reference>
<dbReference type="Proteomes" id="UP001320544">
    <property type="component" value="Chromosome"/>
</dbReference>
<dbReference type="SUPFAM" id="SSF81296">
    <property type="entry name" value="E set domains"/>
    <property type="match status" value="1"/>
</dbReference>
<dbReference type="Gene3D" id="2.60.40.650">
    <property type="match status" value="1"/>
</dbReference>
<dbReference type="EMBL" id="AP025564">
    <property type="protein sequence ID" value="BDE97943.1"/>
    <property type="molecule type" value="Genomic_DNA"/>
</dbReference>
<accession>A0ABN6ML53</accession>
<name>A0ABN6ML53_9ACTN</name>
<gene>
    <name evidence="1" type="ORF">CE91St30_32760</name>
</gene>
<organism evidence="1 2">
    <name type="scientific">Raoultibacter timonensis</name>
    <dbReference type="NCBI Taxonomy" id="1907662"/>
    <lineage>
        <taxon>Bacteria</taxon>
        <taxon>Bacillati</taxon>
        <taxon>Actinomycetota</taxon>
        <taxon>Coriobacteriia</taxon>
        <taxon>Eggerthellales</taxon>
        <taxon>Eggerthellaceae</taxon>
        <taxon>Raoultibacter</taxon>
    </lineage>
</organism>
<evidence type="ECO:0000313" key="2">
    <source>
        <dbReference type="Proteomes" id="UP001320544"/>
    </source>
</evidence>
<protein>
    <recommendedName>
        <fullName evidence="3">Molybdopterin-binding protein</fullName>
    </recommendedName>
</protein>
<dbReference type="InterPro" id="IPR014756">
    <property type="entry name" value="Ig_E-set"/>
</dbReference>